<feature type="transmembrane region" description="Helical" evidence="1">
    <location>
        <begin position="263"/>
        <end position="283"/>
    </location>
</feature>
<keyword evidence="1" id="KW-1133">Transmembrane helix</keyword>
<organism evidence="3 4">
    <name type="scientific">Brassica rapa subsp. trilocularis</name>
    <dbReference type="NCBI Taxonomy" id="1813537"/>
    <lineage>
        <taxon>Eukaryota</taxon>
        <taxon>Viridiplantae</taxon>
        <taxon>Streptophyta</taxon>
        <taxon>Embryophyta</taxon>
        <taxon>Tracheophyta</taxon>
        <taxon>Spermatophyta</taxon>
        <taxon>Magnoliopsida</taxon>
        <taxon>eudicotyledons</taxon>
        <taxon>Gunneridae</taxon>
        <taxon>Pentapetalae</taxon>
        <taxon>rosids</taxon>
        <taxon>malvids</taxon>
        <taxon>Brassicales</taxon>
        <taxon>Brassicaceae</taxon>
        <taxon>Brassiceae</taxon>
        <taxon>Brassica</taxon>
    </lineage>
</organism>
<dbReference type="Gene3D" id="1.25.40.20">
    <property type="entry name" value="Ankyrin repeat-containing domain"/>
    <property type="match status" value="2"/>
</dbReference>
<dbReference type="SMART" id="SM00248">
    <property type="entry name" value="ANK"/>
    <property type="match status" value="8"/>
</dbReference>
<protein>
    <recommendedName>
        <fullName evidence="2">PGG domain-containing protein</fullName>
    </recommendedName>
</protein>
<dbReference type="InterPro" id="IPR026961">
    <property type="entry name" value="PGG_dom"/>
</dbReference>
<dbReference type="InterPro" id="IPR002110">
    <property type="entry name" value="Ankyrin_rpt"/>
</dbReference>
<feature type="transmembrane region" description="Helical" evidence="1">
    <location>
        <begin position="361"/>
        <end position="383"/>
    </location>
</feature>
<gene>
    <name evidence="3" type="primary">A06p011960.1_BraROA</name>
    <name evidence="3" type="ORF">IGI04_022199</name>
</gene>
<dbReference type="PANTHER" id="PTHR24128">
    <property type="entry name" value="HOMEOBOX PROTEIN WARIAI"/>
    <property type="match status" value="1"/>
</dbReference>
<evidence type="ECO:0000256" key="1">
    <source>
        <dbReference type="SAM" id="Phobius"/>
    </source>
</evidence>
<feature type="transmembrane region" description="Helical" evidence="1">
    <location>
        <begin position="336"/>
        <end position="355"/>
    </location>
</feature>
<feature type="domain" description="PGG" evidence="2">
    <location>
        <begin position="259"/>
        <end position="352"/>
    </location>
</feature>
<dbReference type="PANTHER" id="PTHR24128:SF38">
    <property type="entry name" value="ANKYRIN REPEAT FAMILY PROTEIN"/>
    <property type="match status" value="1"/>
</dbReference>
<dbReference type="EMBL" id="JADBGQ010000006">
    <property type="protein sequence ID" value="KAG5392236.1"/>
    <property type="molecule type" value="Genomic_DNA"/>
</dbReference>
<proteinExistence type="predicted"/>
<keyword evidence="1" id="KW-0812">Transmembrane</keyword>
<dbReference type="Pfam" id="PF12796">
    <property type="entry name" value="Ank_2"/>
    <property type="match status" value="1"/>
</dbReference>
<feature type="transmembrane region" description="Helical" evidence="1">
    <location>
        <begin position="303"/>
        <end position="324"/>
    </location>
</feature>
<accession>A0ABQ7M097</accession>
<name>A0ABQ7M097_BRACM</name>
<dbReference type="InterPro" id="IPR036770">
    <property type="entry name" value="Ankyrin_rpt-contain_sf"/>
</dbReference>
<evidence type="ECO:0000259" key="2">
    <source>
        <dbReference type="Pfam" id="PF13962"/>
    </source>
</evidence>
<dbReference type="Pfam" id="PF13962">
    <property type="entry name" value="PGG"/>
    <property type="match status" value="1"/>
</dbReference>
<comment type="caution">
    <text evidence="3">The sequence shown here is derived from an EMBL/GenBank/DDBJ whole genome shotgun (WGS) entry which is preliminary data.</text>
</comment>
<reference evidence="3 4" key="1">
    <citation type="submission" date="2021-03" db="EMBL/GenBank/DDBJ databases">
        <authorList>
            <person name="King G.J."/>
            <person name="Bancroft I."/>
            <person name="Baten A."/>
            <person name="Bloomfield J."/>
            <person name="Borpatragohain P."/>
            <person name="He Z."/>
            <person name="Irish N."/>
            <person name="Irwin J."/>
            <person name="Liu K."/>
            <person name="Mauleon R.P."/>
            <person name="Moore J."/>
            <person name="Morris R."/>
            <person name="Ostergaard L."/>
            <person name="Wang B."/>
            <person name="Wells R."/>
        </authorList>
    </citation>
    <scope>NUCLEOTIDE SEQUENCE [LARGE SCALE GENOMIC DNA]</scope>
    <source>
        <strain evidence="3">R-o-18</strain>
        <tissue evidence="3">Leaf</tissue>
    </source>
</reference>
<keyword evidence="4" id="KW-1185">Reference proteome</keyword>
<evidence type="ECO:0000313" key="3">
    <source>
        <dbReference type="EMBL" id="KAG5392236.1"/>
    </source>
</evidence>
<dbReference type="Proteomes" id="UP000823674">
    <property type="component" value="Chromosome A06"/>
</dbReference>
<evidence type="ECO:0000313" key="4">
    <source>
        <dbReference type="Proteomes" id="UP000823674"/>
    </source>
</evidence>
<keyword evidence="1" id="KW-0472">Membrane</keyword>
<dbReference type="SUPFAM" id="SSF48403">
    <property type="entry name" value="Ankyrin repeat"/>
    <property type="match status" value="2"/>
</dbReference>
<sequence length="677" mass="76378">MDPRLQQAAESGSIDELYALIDENPYILENMDAVPFEMLNLKPSFARKLNTSGYSPLHLAVDKDKTKFVGRMLWLDNGLARVKGKNGITPFLSLVSRGKTNLVAECLLTSPECIQDETVDSQNALHLAVIHDRFEVLQVLTGWIRRMSQRNADSIEYCMAKLLLECRLVQRNQVNGDGLTFLDIFRTQGQRDAGGDLRSQGPRVLGEDLDLEQVVAKTGCKEAASLPRPKARFEILKSPFTFWSFCFTGMRRLRTNTSDESRGVFLIVCTLIITATYQTALQPPGGLHQSEDSNAGSVVMKQAFFILIWVSNTIGFGCAILYTFCLIPLGSLFENWFSWIGTTLCISYALAMAVISPHPLVFLSATFAFFLLIVLYILLEVFIQRWRKHRSMAPKTRLSWFWKADSMPKKSKLEARSDLLKSPVTFWTYNSTVLRGQRQTLKNEARGVFLIASSIINLKLFFPMDPRLEQAAESGSIDELCTLIDENPYILENIDALPFVTTPLHVAAASGNIPFAMEMLNLKPSFARKLNTKGYSPLHLAANMDQNEFVRRMIWLDGDLARVKGRNDITPFLLLVSRGNADLVARCLRGSPECIQDESVDFQNALHLAVIHDRFEVLQVLTRWIQRMSQRDADTIEYRVLNKFDLNYNTPLHLAASKNDRQAYDETVTAMSVGSAK</sequence>